<dbReference type="InterPro" id="IPR032694">
    <property type="entry name" value="CopC/D"/>
</dbReference>
<accession>A0ABS5FR12</accession>
<feature type="chain" id="PRO_5045211394" evidence="10">
    <location>
        <begin position="25"/>
        <end position="521"/>
    </location>
</feature>
<reference evidence="14" key="1">
    <citation type="journal article" date="2021" name="ISME J.">
        <title>Evolutionary origin and ecological implication of a unique nif island in free-living Bradyrhizobium lineages.</title>
        <authorList>
            <person name="Tao J."/>
        </authorList>
    </citation>
    <scope>NUCLEOTIDE SEQUENCE [LARGE SCALE GENOMIC DNA]</scope>
    <source>
        <strain evidence="14">SZCCT0434</strain>
    </source>
</reference>
<dbReference type="Pfam" id="PF04234">
    <property type="entry name" value="CopC"/>
    <property type="match status" value="1"/>
</dbReference>
<evidence type="ECO:0000256" key="2">
    <source>
        <dbReference type="ARBA" id="ARBA00022475"/>
    </source>
</evidence>
<organism evidence="13 14">
    <name type="scientific">Bradyrhizobium jicamae</name>
    <dbReference type="NCBI Taxonomy" id="280332"/>
    <lineage>
        <taxon>Bacteria</taxon>
        <taxon>Pseudomonadati</taxon>
        <taxon>Pseudomonadota</taxon>
        <taxon>Alphaproteobacteria</taxon>
        <taxon>Hyphomicrobiales</taxon>
        <taxon>Nitrobacteraceae</taxon>
        <taxon>Bradyrhizobium</taxon>
    </lineage>
</organism>
<comment type="caution">
    <text evidence="13">The sequence shown here is derived from an EMBL/GenBank/DDBJ whole genome shotgun (WGS) entry which is preliminary data.</text>
</comment>
<feature type="domain" description="Copper resistance protein D" evidence="12">
    <location>
        <begin position="301"/>
        <end position="399"/>
    </location>
</feature>
<dbReference type="SUPFAM" id="SSF81296">
    <property type="entry name" value="E set domains"/>
    <property type="match status" value="1"/>
</dbReference>
<dbReference type="InterPro" id="IPR014755">
    <property type="entry name" value="Cu-Rt/internalin_Ig-like"/>
</dbReference>
<feature type="transmembrane region" description="Helical" evidence="9">
    <location>
        <begin position="304"/>
        <end position="326"/>
    </location>
</feature>
<dbReference type="Pfam" id="PF05425">
    <property type="entry name" value="CopD"/>
    <property type="match status" value="1"/>
</dbReference>
<evidence type="ECO:0000256" key="1">
    <source>
        <dbReference type="ARBA" id="ARBA00004651"/>
    </source>
</evidence>
<feature type="transmembrane region" description="Helical" evidence="9">
    <location>
        <begin position="238"/>
        <end position="258"/>
    </location>
</feature>
<name>A0ABS5FR12_9BRAD</name>
<feature type="domain" description="CopC" evidence="11">
    <location>
        <begin position="23"/>
        <end position="113"/>
    </location>
</feature>
<feature type="transmembrane region" description="Helical" evidence="9">
    <location>
        <begin position="270"/>
        <end position="292"/>
    </location>
</feature>
<feature type="signal peptide" evidence="10">
    <location>
        <begin position="1"/>
        <end position="24"/>
    </location>
</feature>
<evidence type="ECO:0000256" key="6">
    <source>
        <dbReference type="ARBA" id="ARBA00022989"/>
    </source>
</evidence>
<evidence type="ECO:0000256" key="9">
    <source>
        <dbReference type="SAM" id="Phobius"/>
    </source>
</evidence>
<dbReference type="InterPro" id="IPR007348">
    <property type="entry name" value="CopC_dom"/>
</dbReference>
<evidence type="ECO:0000313" key="13">
    <source>
        <dbReference type="EMBL" id="MBR0799198.1"/>
    </source>
</evidence>
<dbReference type="PANTHER" id="PTHR34820">
    <property type="entry name" value="INNER MEMBRANE PROTEIN YEBZ"/>
    <property type="match status" value="1"/>
</dbReference>
<evidence type="ECO:0000256" key="7">
    <source>
        <dbReference type="ARBA" id="ARBA00023008"/>
    </source>
</evidence>
<feature type="transmembrane region" description="Helical" evidence="9">
    <location>
        <begin position="206"/>
        <end position="226"/>
    </location>
</feature>
<sequence>MRLVSSLAALLVAVCLATAAQAHAVLISADPADGSVLAQAPKLLVLRFNEAVAPTAVSLLDAAGRPRDVSIRAVDESVEVTLPADLPQGTHVISYRVVSQDGHPVAGSLLFSIGVETGTAVPSGADEIDPLIWLARIAVYLGLFAGVGGVFFAAWIARAPAGGRVILGSLGVGLVGAIASLGLQGVELLNLPLAGLVRRAAWDSALATSLGPSMLIATAAMLIAATGWRSSTVRTARTWSAVAIIGVGLALAASGHAATASPQWLTRPAVFVHGVGLAYWLGALVPLATLAWQRNETLPWALKSFSAAAMPVVGLIALTGLTLAFVQLDSLGALIDTRYGNILALKLALVMLLLMLAALNRFVLASSVTRSISRAGSLLRSIAAECALAVAILALAAGWSFTPPPRALAMSADNVPLAVHIHTDAAMFQVLIAPGKVGQNDFVLQLMNGDASSFAAKEATLTLSLPARGIEPIDHGATLGPDGYWHVNKVSLPFPGRWHMQIGALVTDFKKVTLEDDFEVR</sequence>
<dbReference type="Gene3D" id="2.60.40.1220">
    <property type="match status" value="1"/>
</dbReference>
<protein>
    <submittedName>
        <fullName evidence="13">Copper resistance protein CopC/CopD</fullName>
    </submittedName>
</protein>
<keyword evidence="5 10" id="KW-0732">Signal</keyword>
<keyword evidence="2" id="KW-1003">Cell membrane</keyword>
<evidence type="ECO:0000256" key="3">
    <source>
        <dbReference type="ARBA" id="ARBA00022692"/>
    </source>
</evidence>
<proteinExistence type="predicted"/>
<dbReference type="PANTHER" id="PTHR34820:SF4">
    <property type="entry name" value="INNER MEMBRANE PROTEIN YEBZ"/>
    <property type="match status" value="1"/>
</dbReference>
<keyword evidence="4" id="KW-0479">Metal-binding</keyword>
<evidence type="ECO:0000256" key="4">
    <source>
        <dbReference type="ARBA" id="ARBA00022723"/>
    </source>
</evidence>
<keyword evidence="7" id="KW-0186">Copper</keyword>
<gene>
    <name evidence="13" type="ORF">JQ615_27790</name>
</gene>
<feature type="transmembrane region" description="Helical" evidence="9">
    <location>
        <begin position="378"/>
        <end position="401"/>
    </location>
</feature>
<keyword evidence="14" id="KW-1185">Reference proteome</keyword>
<evidence type="ECO:0000256" key="5">
    <source>
        <dbReference type="ARBA" id="ARBA00022729"/>
    </source>
</evidence>
<feature type="transmembrane region" description="Helical" evidence="9">
    <location>
        <begin position="338"/>
        <end position="357"/>
    </location>
</feature>
<keyword evidence="6 9" id="KW-1133">Transmembrane helix</keyword>
<keyword evidence="8 9" id="KW-0472">Membrane</keyword>
<dbReference type="InterPro" id="IPR014756">
    <property type="entry name" value="Ig_E-set"/>
</dbReference>
<evidence type="ECO:0000256" key="8">
    <source>
        <dbReference type="ARBA" id="ARBA00023136"/>
    </source>
</evidence>
<feature type="transmembrane region" description="Helical" evidence="9">
    <location>
        <begin position="131"/>
        <end position="153"/>
    </location>
</feature>
<dbReference type="InterPro" id="IPR008457">
    <property type="entry name" value="Cu-R_CopD_dom"/>
</dbReference>
<evidence type="ECO:0000256" key="10">
    <source>
        <dbReference type="SAM" id="SignalP"/>
    </source>
</evidence>
<feature type="transmembrane region" description="Helical" evidence="9">
    <location>
        <begin position="165"/>
        <end position="186"/>
    </location>
</feature>
<dbReference type="Proteomes" id="UP001315278">
    <property type="component" value="Unassembled WGS sequence"/>
</dbReference>
<dbReference type="EMBL" id="JAFCJH010000035">
    <property type="protein sequence ID" value="MBR0799198.1"/>
    <property type="molecule type" value="Genomic_DNA"/>
</dbReference>
<keyword evidence="3 9" id="KW-0812">Transmembrane</keyword>
<evidence type="ECO:0000259" key="11">
    <source>
        <dbReference type="Pfam" id="PF04234"/>
    </source>
</evidence>
<evidence type="ECO:0000313" key="14">
    <source>
        <dbReference type="Proteomes" id="UP001315278"/>
    </source>
</evidence>
<comment type="subcellular location">
    <subcellularLocation>
        <location evidence="1">Cell membrane</location>
        <topology evidence="1">Multi-pass membrane protein</topology>
    </subcellularLocation>
</comment>
<evidence type="ECO:0000259" key="12">
    <source>
        <dbReference type="Pfam" id="PF05425"/>
    </source>
</evidence>